<dbReference type="Proteomes" id="UP000694845">
    <property type="component" value="Unplaced"/>
</dbReference>
<dbReference type="OMA" id="DSEIHPW"/>
<dbReference type="Gene3D" id="2.60.120.260">
    <property type="entry name" value="Galactose-binding domain-like"/>
    <property type="match status" value="1"/>
</dbReference>
<reference evidence="2" key="1">
    <citation type="submission" date="2025-08" db="UniProtKB">
        <authorList>
            <consortium name="RefSeq"/>
        </authorList>
    </citation>
    <scope>IDENTIFICATION</scope>
</reference>
<keyword evidence="1" id="KW-1185">Reference proteome</keyword>
<dbReference type="RefSeq" id="XP_022098563.1">
    <property type="nucleotide sequence ID" value="XM_022242871.1"/>
</dbReference>
<evidence type="ECO:0000313" key="1">
    <source>
        <dbReference type="Proteomes" id="UP000694845"/>
    </source>
</evidence>
<protein>
    <submittedName>
        <fullName evidence="2">Uncharacterized protein LOC110983548</fullName>
    </submittedName>
</protein>
<gene>
    <name evidence="2" type="primary">LOC110983548</name>
</gene>
<accession>A0A8B7YYY7</accession>
<sequence>MQVNLVTEYCVKKVIVHKRANCTSEHLTGAVVRGGTSSTSLNNGVCGTPLTARQAEVPRSTVDFICDPPMTAKFVTVDIPLLRVSQKPPCEVTIVQATPGPC</sequence>
<proteinExistence type="predicted"/>
<dbReference type="GeneID" id="110983548"/>
<evidence type="ECO:0000313" key="2">
    <source>
        <dbReference type="RefSeq" id="XP_022098563.1"/>
    </source>
</evidence>
<dbReference type="AlphaFoldDB" id="A0A8B7YYY7"/>
<dbReference type="KEGG" id="aplc:110983548"/>
<name>A0A8B7YYY7_ACAPL</name>
<organism evidence="1 2">
    <name type="scientific">Acanthaster planci</name>
    <name type="common">Crown-of-thorns starfish</name>
    <dbReference type="NCBI Taxonomy" id="133434"/>
    <lineage>
        <taxon>Eukaryota</taxon>
        <taxon>Metazoa</taxon>
        <taxon>Echinodermata</taxon>
        <taxon>Eleutherozoa</taxon>
        <taxon>Asterozoa</taxon>
        <taxon>Asteroidea</taxon>
        <taxon>Valvatacea</taxon>
        <taxon>Valvatida</taxon>
        <taxon>Acanthasteridae</taxon>
        <taxon>Acanthaster</taxon>
    </lineage>
</organism>
<dbReference type="OrthoDB" id="547680at2759"/>
<dbReference type="InterPro" id="IPR008979">
    <property type="entry name" value="Galactose-bd-like_sf"/>
</dbReference>
<dbReference type="SUPFAM" id="SSF49785">
    <property type="entry name" value="Galactose-binding domain-like"/>
    <property type="match status" value="1"/>
</dbReference>